<evidence type="ECO:0000256" key="12">
    <source>
        <dbReference type="RuleBase" id="RU363112"/>
    </source>
</evidence>
<evidence type="ECO:0000256" key="2">
    <source>
        <dbReference type="ARBA" id="ARBA00004687"/>
    </source>
</evidence>
<accession>A0A9P4SHU4</accession>
<keyword evidence="6 12" id="KW-0328">Glycosyltransferase</keyword>
<feature type="transmembrane region" description="Helical" evidence="12">
    <location>
        <begin position="20"/>
        <end position="38"/>
    </location>
</feature>
<evidence type="ECO:0000256" key="10">
    <source>
        <dbReference type="ARBA" id="ARBA00022989"/>
    </source>
</evidence>
<dbReference type="InterPro" id="IPR007315">
    <property type="entry name" value="PIG-V/Gpi18"/>
</dbReference>
<dbReference type="AlphaFoldDB" id="A0A9P4SHU4"/>
<dbReference type="OrthoDB" id="10252502at2759"/>
<sequence length="465" mass="52853">MRSWSPYRRPLDDPVKSLVLLWTAWKLVLNLVAILSPFPGYDTSTTILLNSNRLVGEHENPILHSLSSKRWISNFVKWDAIYFSSIAQRGYIFEQEWAFGWGFTRLISLITRFFSKTELDVSPDRTAWVGVSISHVSHLLSVLVLYCLVLSLKHQSKIPKVAFITAVLHIISPAGLFLSAPYGESLFSLLNFSGFLLYVLSRRTPLSVSRRRLKDDVFLLVAGVCFGLATTIRSNGLFSGIIFAYDVLTSLPNILKILQDPIELRRISCTILGGISVAIGFMMPQWIAYSEYCLVGSATLQREWCTRTIPSIYTWVQEKYWNVGFLRYWTLSNLPLFLLGAPMLFLLLWSSYITFQKRNITRDPKGTKTRFPRPNVGQEHMCLRSFALVQIVLALLALTSFHFQVITRISSGYPLWYLVVAQKAVAATAKEENREDHHFAQSTVLWMVTYAVIQGGLYASFLPPA</sequence>
<comment type="pathway">
    <text evidence="2 12">Glycolipid biosynthesis; glycosylphosphatidylinositol-anchor biosynthesis.</text>
</comment>
<evidence type="ECO:0000313" key="13">
    <source>
        <dbReference type="EMBL" id="KAF2842075.1"/>
    </source>
</evidence>
<dbReference type="GO" id="GO:0005789">
    <property type="term" value="C:endoplasmic reticulum membrane"/>
    <property type="evidence" value="ECO:0007669"/>
    <property type="project" value="UniProtKB-SubCell"/>
</dbReference>
<dbReference type="GO" id="GO:0000009">
    <property type="term" value="F:alpha-1,6-mannosyltransferase activity"/>
    <property type="evidence" value="ECO:0007669"/>
    <property type="project" value="InterPro"/>
</dbReference>
<feature type="transmembrane region" description="Helical" evidence="12">
    <location>
        <begin position="161"/>
        <end position="179"/>
    </location>
</feature>
<evidence type="ECO:0000256" key="8">
    <source>
        <dbReference type="ARBA" id="ARBA00022692"/>
    </source>
</evidence>
<keyword evidence="10 12" id="KW-1133">Transmembrane helix</keyword>
<evidence type="ECO:0000256" key="9">
    <source>
        <dbReference type="ARBA" id="ARBA00022824"/>
    </source>
</evidence>
<dbReference type="GO" id="GO:0006506">
    <property type="term" value="P:GPI anchor biosynthetic process"/>
    <property type="evidence" value="ECO:0007669"/>
    <property type="project" value="UniProtKB-KW"/>
</dbReference>
<keyword evidence="8 12" id="KW-0812">Transmembrane</keyword>
<evidence type="ECO:0000256" key="1">
    <source>
        <dbReference type="ARBA" id="ARBA00004477"/>
    </source>
</evidence>
<keyword evidence="9 12" id="KW-0256">Endoplasmic reticulum</keyword>
<dbReference type="GO" id="GO:0031501">
    <property type="term" value="C:mannosyltransferase complex"/>
    <property type="evidence" value="ECO:0007669"/>
    <property type="project" value="TreeGrafter"/>
</dbReference>
<feature type="transmembrane region" description="Helical" evidence="12">
    <location>
        <begin position="238"/>
        <end position="255"/>
    </location>
</feature>
<dbReference type="Pfam" id="PF04188">
    <property type="entry name" value="Mannosyl_trans2"/>
    <property type="match status" value="1"/>
</dbReference>
<comment type="similarity">
    <text evidence="3 12">Belongs to the PIGV family.</text>
</comment>
<dbReference type="EMBL" id="MU006090">
    <property type="protein sequence ID" value="KAF2842075.1"/>
    <property type="molecule type" value="Genomic_DNA"/>
</dbReference>
<keyword evidence="5 12" id="KW-0337">GPI-anchor biosynthesis</keyword>
<evidence type="ECO:0000256" key="4">
    <source>
        <dbReference type="ARBA" id="ARBA00013795"/>
    </source>
</evidence>
<gene>
    <name evidence="13" type="ORF">M501DRAFT_382728</name>
</gene>
<evidence type="ECO:0000256" key="6">
    <source>
        <dbReference type="ARBA" id="ARBA00022676"/>
    </source>
</evidence>
<feature type="transmembrane region" description="Helical" evidence="12">
    <location>
        <begin position="444"/>
        <end position="462"/>
    </location>
</feature>
<keyword evidence="7 12" id="KW-0808">Transferase</keyword>
<reference evidence="13" key="1">
    <citation type="journal article" date="2020" name="Stud. Mycol.">
        <title>101 Dothideomycetes genomes: a test case for predicting lifestyles and emergence of pathogens.</title>
        <authorList>
            <person name="Haridas S."/>
            <person name="Albert R."/>
            <person name="Binder M."/>
            <person name="Bloem J."/>
            <person name="Labutti K."/>
            <person name="Salamov A."/>
            <person name="Andreopoulos B."/>
            <person name="Baker S."/>
            <person name="Barry K."/>
            <person name="Bills G."/>
            <person name="Bluhm B."/>
            <person name="Cannon C."/>
            <person name="Castanera R."/>
            <person name="Culley D."/>
            <person name="Daum C."/>
            <person name="Ezra D."/>
            <person name="Gonzalez J."/>
            <person name="Henrissat B."/>
            <person name="Kuo A."/>
            <person name="Liang C."/>
            <person name="Lipzen A."/>
            <person name="Lutzoni F."/>
            <person name="Magnuson J."/>
            <person name="Mondo S."/>
            <person name="Nolan M."/>
            <person name="Ohm R."/>
            <person name="Pangilinan J."/>
            <person name="Park H.-J."/>
            <person name="Ramirez L."/>
            <person name="Alfaro M."/>
            <person name="Sun H."/>
            <person name="Tritt A."/>
            <person name="Yoshinaga Y."/>
            <person name="Zwiers L.-H."/>
            <person name="Turgeon B."/>
            <person name="Goodwin S."/>
            <person name="Spatafora J."/>
            <person name="Crous P."/>
            <person name="Grigoriev I."/>
        </authorList>
    </citation>
    <scope>NUCLEOTIDE SEQUENCE</scope>
    <source>
        <strain evidence="13">CBS 101060</strain>
    </source>
</reference>
<feature type="transmembrane region" description="Helical" evidence="12">
    <location>
        <begin position="334"/>
        <end position="355"/>
    </location>
</feature>
<protein>
    <recommendedName>
        <fullName evidence="4 12">GPI mannosyltransferase 2</fullName>
        <ecNumber evidence="12">2.4.1.-</ecNumber>
    </recommendedName>
</protein>
<evidence type="ECO:0000256" key="3">
    <source>
        <dbReference type="ARBA" id="ARBA00008698"/>
    </source>
</evidence>
<evidence type="ECO:0000256" key="5">
    <source>
        <dbReference type="ARBA" id="ARBA00022502"/>
    </source>
</evidence>
<dbReference type="PANTHER" id="PTHR12468:SF2">
    <property type="entry name" value="GPI MANNOSYLTRANSFERASE 2"/>
    <property type="match status" value="1"/>
</dbReference>
<proteinExistence type="inferred from homology"/>
<evidence type="ECO:0000313" key="14">
    <source>
        <dbReference type="Proteomes" id="UP000799429"/>
    </source>
</evidence>
<feature type="transmembrane region" description="Helical" evidence="12">
    <location>
        <begin position="386"/>
        <end position="406"/>
    </location>
</feature>
<organism evidence="13 14">
    <name type="scientific">Patellaria atrata CBS 101060</name>
    <dbReference type="NCBI Taxonomy" id="1346257"/>
    <lineage>
        <taxon>Eukaryota</taxon>
        <taxon>Fungi</taxon>
        <taxon>Dikarya</taxon>
        <taxon>Ascomycota</taxon>
        <taxon>Pezizomycotina</taxon>
        <taxon>Dothideomycetes</taxon>
        <taxon>Dothideomycetes incertae sedis</taxon>
        <taxon>Patellariales</taxon>
        <taxon>Patellariaceae</taxon>
        <taxon>Patellaria</taxon>
    </lineage>
</organism>
<keyword evidence="11 12" id="KW-0472">Membrane</keyword>
<keyword evidence="14" id="KW-1185">Reference proteome</keyword>
<evidence type="ECO:0000256" key="11">
    <source>
        <dbReference type="ARBA" id="ARBA00023136"/>
    </source>
</evidence>
<dbReference type="PANTHER" id="PTHR12468">
    <property type="entry name" value="GPI MANNOSYLTRANSFERASE 2"/>
    <property type="match status" value="1"/>
</dbReference>
<evidence type="ECO:0000256" key="7">
    <source>
        <dbReference type="ARBA" id="ARBA00022679"/>
    </source>
</evidence>
<comment type="subcellular location">
    <subcellularLocation>
        <location evidence="1 12">Endoplasmic reticulum membrane</location>
        <topology evidence="1 12">Multi-pass membrane protein</topology>
    </subcellularLocation>
</comment>
<dbReference type="EC" id="2.4.1.-" evidence="12"/>
<dbReference type="GO" id="GO:0004376">
    <property type="term" value="F:GPI mannosyltransferase activity"/>
    <property type="evidence" value="ECO:0007669"/>
    <property type="project" value="InterPro"/>
</dbReference>
<name>A0A9P4SHU4_9PEZI</name>
<comment type="caution">
    <text evidence="13">The sequence shown here is derived from an EMBL/GenBank/DDBJ whole genome shotgun (WGS) entry which is preliminary data.</text>
</comment>
<feature type="transmembrane region" description="Helical" evidence="12">
    <location>
        <begin position="127"/>
        <end position="149"/>
    </location>
</feature>
<comment type="function">
    <text evidence="12">Mannosyltransferase involved in glycosylphosphatidylinositol-anchor biosynthesis.</text>
</comment>
<feature type="transmembrane region" description="Helical" evidence="12">
    <location>
        <begin position="267"/>
        <end position="287"/>
    </location>
</feature>
<dbReference type="Proteomes" id="UP000799429">
    <property type="component" value="Unassembled WGS sequence"/>
</dbReference>